<dbReference type="EMBL" id="MU005805">
    <property type="protein sequence ID" value="KAF2702577.1"/>
    <property type="molecule type" value="Genomic_DNA"/>
</dbReference>
<accession>A0A6G1JQY7</accession>
<dbReference type="Proteomes" id="UP000799428">
    <property type="component" value="Unassembled WGS sequence"/>
</dbReference>
<reference evidence="1" key="1">
    <citation type="journal article" date="2020" name="Stud. Mycol.">
        <title>101 Dothideomycetes genomes: a test case for predicting lifestyles and emergence of pathogens.</title>
        <authorList>
            <person name="Haridas S."/>
            <person name="Albert R."/>
            <person name="Binder M."/>
            <person name="Bloem J."/>
            <person name="Labutti K."/>
            <person name="Salamov A."/>
            <person name="Andreopoulos B."/>
            <person name="Baker S."/>
            <person name="Barry K."/>
            <person name="Bills G."/>
            <person name="Bluhm B."/>
            <person name="Cannon C."/>
            <person name="Castanera R."/>
            <person name="Culley D."/>
            <person name="Daum C."/>
            <person name="Ezra D."/>
            <person name="Gonzalez J."/>
            <person name="Henrissat B."/>
            <person name="Kuo A."/>
            <person name="Liang C."/>
            <person name="Lipzen A."/>
            <person name="Lutzoni F."/>
            <person name="Magnuson J."/>
            <person name="Mondo S."/>
            <person name="Nolan M."/>
            <person name="Ohm R."/>
            <person name="Pangilinan J."/>
            <person name="Park H.-J."/>
            <person name="Ramirez L."/>
            <person name="Alfaro M."/>
            <person name="Sun H."/>
            <person name="Tritt A."/>
            <person name="Yoshinaga Y."/>
            <person name="Zwiers L.-H."/>
            <person name="Turgeon B."/>
            <person name="Goodwin S."/>
            <person name="Spatafora J."/>
            <person name="Crous P."/>
            <person name="Grigoriev I."/>
        </authorList>
    </citation>
    <scope>NUCLEOTIDE SEQUENCE</scope>
    <source>
        <strain evidence="1">CBS 279.74</strain>
    </source>
</reference>
<protein>
    <submittedName>
        <fullName evidence="1">Uncharacterized protein</fullName>
    </submittedName>
</protein>
<keyword evidence="2" id="KW-1185">Reference proteome</keyword>
<organism evidence="1 2">
    <name type="scientific">Pleomassaria siparia CBS 279.74</name>
    <dbReference type="NCBI Taxonomy" id="1314801"/>
    <lineage>
        <taxon>Eukaryota</taxon>
        <taxon>Fungi</taxon>
        <taxon>Dikarya</taxon>
        <taxon>Ascomycota</taxon>
        <taxon>Pezizomycotina</taxon>
        <taxon>Dothideomycetes</taxon>
        <taxon>Pleosporomycetidae</taxon>
        <taxon>Pleosporales</taxon>
        <taxon>Pleomassariaceae</taxon>
        <taxon>Pleomassaria</taxon>
    </lineage>
</organism>
<name>A0A6G1JQY7_9PLEO</name>
<gene>
    <name evidence="1" type="ORF">K504DRAFT_508901</name>
</gene>
<dbReference type="OrthoDB" id="10544165at2759"/>
<evidence type="ECO:0000313" key="1">
    <source>
        <dbReference type="EMBL" id="KAF2702577.1"/>
    </source>
</evidence>
<proteinExistence type="predicted"/>
<sequence>MVNCDNSYLDLNDFEQLCHEFWLSLIEQTLIASDFEFALVTALAFIAVYPKQNQFWEAYNFATNLAAIKKLA</sequence>
<evidence type="ECO:0000313" key="2">
    <source>
        <dbReference type="Proteomes" id="UP000799428"/>
    </source>
</evidence>
<dbReference type="AlphaFoldDB" id="A0A6G1JQY7"/>